<dbReference type="AlphaFoldDB" id="A0A0A9F3V7"/>
<dbReference type="EMBL" id="GBRH01206040">
    <property type="protein sequence ID" value="JAD91855.1"/>
    <property type="molecule type" value="Transcribed_RNA"/>
</dbReference>
<evidence type="ECO:0000256" key="1">
    <source>
        <dbReference type="SAM" id="MobiDB-lite"/>
    </source>
</evidence>
<accession>A0A0A9F3V7</accession>
<dbReference type="EMBL" id="GBRH01190211">
    <property type="protein sequence ID" value="JAE07685.1"/>
    <property type="molecule type" value="Transcribed_RNA"/>
</dbReference>
<evidence type="ECO:0000313" key="2">
    <source>
        <dbReference type="EMBL" id="JAE07685.1"/>
    </source>
</evidence>
<feature type="region of interest" description="Disordered" evidence="1">
    <location>
        <begin position="1"/>
        <end position="28"/>
    </location>
</feature>
<protein>
    <submittedName>
        <fullName evidence="2">Uncharacterized protein</fullName>
    </submittedName>
</protein>
<reference evidence="2" key="1">
    <citation type="submission" date="2014-09" db="EMBL/GenBank/DDBJ databases">
        <authorList>
            <person name="Magalhaes I.L.F."/>
            <person name="Oliveira U."/>
            <person name="Santos F.R."/>
            <person name="Vidigal T.H.D.A."/>
            <person name="Brescovit A.D."/>
            <person name="Santos A.J."/>
        </authorList>
    </citation>
    <scope>NUCLEOTIDE SEQUENCE</scope>
    <source>
        <tissue evidence="2">Shoot tissue taken approximately 20 cm above the soil surface</tissue>
    </source>
</reference>
<reference evidence="2" key="2">
    <citation type="journal article" date="2015" name="Data Brief">
        <title>Shoot transcriptome of the giant reed, Arundo donax.</title>
        <authorList>
            <person name="Barrero R.A."/>
            <person name="Guerrero F.D."/>
            <person name="Moolhuijzen P."/>
            <person name="Goolsby J.A."/>
            <person name="Tidwell J."/>
            <person name="Bellgard S.E."/>
            <person name="Bellgard M.I."/>
        </authorList>
    </citation>
    <scope>NUCLEOTIDE SEQUENCE</scope>
    <source>
        <tissue evidence="2">Shoot tissue taken approximately 20 cm above the soil surface</tissue>
    </source>
</reference>
<organism evidence="2">
    <name type="scientific">Arundo donax</name>
    <name type="common">Giant reed</name>
    <name type="synonym">Donax arundinaceus</name>
    <dbReference type="NCBI Taxonomy" id="35708"/>
    <lineage>
        <taxon>Eukaryota</taxon>
        <taxon>Viridiplantae</taxon>
        <taxon>Streptophyta</taxon>
        <taxon>Embryophyta</taxon>
        <taxon>Tracheophyta</taxon>
        <taxon>Spermatophyta</taxon>
        <taxon>Magnoliopsida</taxon>
        <taxon>Liliopsida</taxon>
        <taxon>Poales</taxon>
        <taxon>Poaceae</taxon>
        <taxon>PACMAD clade</taxon>
        <taxon>Arundinoideae</taxon>
        <taxon>Arundineae</taxon>
        <taxon>Arundo</taxon>
    </lineage>
</organism>
<name>A0A0A9F3V7_ARUDO</name>
<sequence>MTSRAAPLRSLSGNGLATSPAPARSLSLDRRSSRESLATWASLALLSRE</sequence>
<proteinExistence type="predicted"/>